<proteinExistence type="predicted"/>
<evidence type="ECO:0000256" key="2">
    <source>
        <dbReference type="SAM" id="MobiDB-lite"/>
    </source>
</evidence>
<dbReference type="RefSeq" id="XP_014023487.1">
    <property type="nucleotide sequence ID" value="XM_014168012.2"/>
</dbReference>
<accession>A0A1S3P7A2</accession>
<sequence>MDANPSFSLACLYRSDPIYSLCASDLMTASQTVNNNFIKEQKQLMKTLKRLEQQQLTCMRQLNEEQRTFAFVMNKRLSQRGATRPQTLPSTSVSSSIVPLSVRGSRSAPAALATRSGANRVGSAKSANSRVKFEQSTSSLSPWAVKLQKKSMEMQDREAREVLKEYGASAGQRCCCECGHTRELLDRRLSCPAILQRHHS</sequence>
<dbReference type="AlphaFoldDB" id="A0A1S3P7A2"/>
<dbReference type="Proteomes" id="UP001652741">
    <property type="component" value="Chromosome ssa22"/>
</dbReference>
<evidence type="ECO:0000313" key="3">
    <source>
        <dbReference type="Proteomes" id="UP001652741"/>
    </source>
</evidence>
<reference evidence="4" key="1">
    <citation type="submission" date="2025-08" db="UniProtKB">
        <authorList>
            <consortium name="RefSeq"/>
        </authorList>
    </citation>
    <scope>IDENTIFICATION</scope>
</reference>
<feature type="region of interest" description="Disordered" evidence="2">
    <location>
        <begin position="108"/>
        <end position="133"/>
    </location>
</feature>
<evidence type="ECO:0000313" key="4">
    <source>
        <dbReference type="RefSeq" id="XP_014023487.1"/>
    </source>
</evidence>
<keyword evidence="3" id="KW-1185">Reference proteome</keyword>
<protein>
    <submittedName>
        <fullName evidence="4">Uncharacterized protein isoform X2</fullName>
    </submittedName>
</protein>
<organism evidence="3 4">
    <name type="scientific">Salmo salar</name>
    <name type="common">Atlantic salmon</name>
    <dbReference type="NCBI Taxonomy" id="8030"/>
    <lineage>
        <taxon>Eukaryota</taxon>
        <taxon>Metazoa</taxon>
        <taxon>Chordata</taxon>
        <taxon>Craniata</taxon>
        <taxon>Vertebrata</taxon>
        <taxon>Euteleostomi</taxon>
        <taxon>Actinopterygii</taxon>
        <taxon>Neopterygii</taxon>
        <taxon>Teleostei</taxon>
        <taxon>Protacanthopterygii</taxon>
        <taxon>Salmoniformes</taxon>
        <taxon>Salmonidae</taxon>
        <taxon>Salmoninae</taxon>
        <taxon>Salmo</taxon>
    </lineage>
</organism>
<dbReference type="GeneID" id="106583623"/>
<keyword evidence="1" id="KW-0175">Coiled coil</keyword>
<gene>
    <name evidence="4" type="primary">LOC106583623</name>
</gene>
<name>A0A1S3P7A2_SALSA</name>
<feature type="coiled-coil region" evidence="1">
    <location>
        <begin position="34"/>
        <end position="68"/>
    </location>
</feature>
<evidence type="ECO:0000256" key="1">
    <source>
        <dbReference type="SAM" id="Coils"/>
    </source>
</evidence>